<dbReference type="GO" id="GO:0000976">
    <property type="term" value="F:transcription cis-regulatory region binding"/>
    <property type="evidence" value="ECO:0007669"/>
    <property type="project" value="TreeGrafter"/>
</dbReference>
<organism evidence="6 7">
    <name type="scientific">Agromyces mariniharenae</name>
    <dbReference type="NCBI Taxonomy" id="2604423"/>
    <lineage>
        <taxon>Bacteria</taxon>
        <taxon>Bacillati</taxon>
        <taxon>Actinomycetota</taxon>
        <taxon>Actinomycetes</taxon>
        <taxon>Micrococcales</taxon>
        <taxon>Microbacteriaceae</taxon>
        <taxon>Agromyces</taxon>
    </lineage>
</organism>
<keyword evidence="7" id="KW-1185">Reference proteome</keyword>
<feature type="domain" description="HTH tetR-type" evidence="5">
    <location>
        <begin position="21"/>
        <end position="81"/>
    </location>
</feature>
<evidence type="ECO:0000259" key="5">
    <source>
        <dbReference type="PROSITE" id="PS50977"/>
    </source>
</evidence>
<protein>
    <submittedName>
        <fullName evidence="6">TetR/AcrR family transcriptional regulator</fullName>
    </submittedName>
</protein>
<comment type="caution">
    <text evidence="6">The sequence shown here is derived from an EMBL/GenBank/DDBJ whole genome shotgun (WGS) entry which is preliminary data.</text>
</comment>
<evidence type="ECO:0000256" key="4">
    <source>
        <dbReference type="PROSITE-ProRule" id="PRU00335"/>
    </source>
</evidence>
<keyword evidence="1" id="KW-0805">Transcription regulation</keyword>
<dbReference type="InterPro" id="IPR009057">
    <property type="entry name" value="Homeodomain-like_sf"/>
</dbReference>
<dbReference type="AlphaFoldDB" id="A0A5S4V2C4"/>
<keyword evidence="3" id="KW-0804">Transcription</keyword>
<dbReference type="InterPro" id="IPR001647">
    <property type="entry name" value="HTH_TetR"/>
</dbReference>
<dbReference type="PANTHER" id="PTHR30055:SF234">
    <property type="entry name" value="HTH-TYPE TRANSCRIPTIONAL REGULATOR BETI"/>
    <property type="match status" value="1"/>
</dbReference>
<proteinExistence type="predicted"/>
<dbReference type="Proteomes" id="UP000325243">
    <property type="component" value="Unassembled WGS sequence"/>
</dbReference>
<evidence type="ECO:0000256" key="2">
    <source>
        <dbReference type="ARBA" id="ARBA00023125"/>
    </source>
</evidence>
<feature type="DNA-binding region" description="H-T-H motif" evidence="4">
    <location>
        <begin position="44"/>
        <end position="63"/>
    </location>
</feature>
<dbReference type="PANTHER" id="PTHR30055">
    <property type="entry name" value="HTH-TYPE TRANSCRIPTIONAL REGULATOR RUTR"/>
    <property type="match status" value="1"/>
</dbReference>
<accession>A0A5S4V2C4</accession>
<sequence>MDIIMKTTRTYDMRGRAAEADRTRARILDAAVALAGEVPLAACTLPAIADRAGVSVQTVLRAYGSRDGLFTAATTRAREQVVAQRATPVGDADAALDVLAEHYEAWGDTMLLLLAQESWEPVAAEITATGKLLHRDWVRSVFAPALDPLDAADRDQAVDLLVVATDLYAWKLLRRDRGLDRAATRERMYRLVASVLADIMEGERA</sequence>
<dbReference type="Gene3D" id="1.10.357.10">
    <property type="entry name" value="Tetracycline Repressor, domain 2"/>
    <property type="match status" value="1"/>
</dbReference>
<dbReference type="PROSITE" id="PS50977">
    <property type="entry name" value="HTH_TETR_2"/>
    <property type="match status" value="1"/>
</dbReference>
<evidence type="ECO:0000313" key="6">
    <source>
        <dbReference type="EMBL" id="TYL52368.1"/>
    </source>
</evidence>
<name>A0A5S4V2C4_9MICO</name>
<evidence type="ECO:0000256" key="1">
    <source>
        <dbReference type="ARBA" id="ARBA00023015"/>
    </source>
</evidence>
<evidence type="ECO:0000313" key="7">
    <source>
        <dbReference type="Proteomes" id="UP000325243"/>
    </source>
</evidence>
<dbReference type="EMBL" id="VSSB01000001">
    <property type="protein sequence ID" value="TYL52368.1"/>
    <property type="molecule type" value="Genomic_DNA"/>
</dbReference>
<evidence type="ECO:0000256" key="3">
    <source>
        <dbReference type="ARBA" id="ARBA00023163"/>
    </source>
</evidence>
<dbReference type="GO" id="GO:0003700">
    <property type="term" value="F:DNA-binding transcription factor activity"/>
    <property type="evidence" value="ECO:0007669"/>
    <property type="project" value="TreeGrafter"/>
</dbReference>
<dbReference type="Pfam" id="PF00440">
    <property type="entry name" value="TetR_N"/>
    <property type="match status" value="1"/>
</dbReference>
<keyword evidence="2 4" id="KW-0238">DNA-binding</keyword>
<reference evidence="6 7" key="1">
    <citation type="submission" date="2019-08" db="EMBL/GenBank/DDBJ databases">
        <authorList>
            <person name="Hu J."/>
        </authorList>
    </citation>
    <scope>NUCLEOTIDE SEQUENCE [LARGE SCALE GENOMIC DNA]</scope>
    <source>
        <strain evidence="6 7">NEAU-184</strain>
    </source>
</reference>
<dbReference type="InterPro" id="IPR050109">
    <property type="entry name" value="HTH-type_TetR-like_transc_reg"/>
</dbReference>
<dbReference type="SUPFAM" id="SSF46689">
    <property type="entry name" value="Homeodomain-like"/>
    <property type="match status" value="1"/>
</dbReference>
<gene>
    <name evidence="6" type="ORF">FYC51_00920</name>
</gene>